<evidence type="ECO:0000259" key="1">
    <source>
        <dbReference type="Pfam" id="PF09836"/>
    </source>
</evidence>
<reference evidence="2 3" key="1">
    <citation type="submission" date="2018-07" db="EMBL/GenBank/DDBJ databases">
        <title>Dyella tabacisoli L4-6T, whole genome shotgun sequence.</title>
        <authorList>
            <person name="Zhou X.-K."/>
            <person name="Li W.-J."/>
            <person name="Duan Y.-Q."/>
        </authorList>
    </citation>
    <scope>NUCLEOTIDE SEQUENCE [LARGE SCALE GENOMIC DNA]</scope>
    <source>
        <strain evidence="2 3">L4-6</strain>
    </source>
</reference>
<protein>
    <submittedName>
        <fullName evidence="2">DUF2063 domain-containing protein</fullName>
    </submittedName>
</protein>
<comment type="caution">
    <text evidence="2">The sequence shown here is derived from an EMBL/GenBank/DDBJ whole genome shotgun (WGS) entry which is preliminary data.</text>
</comment>
<dbReference type="RefSeq" id="WP_114845000.1">
    <property type="nucleotide sequence ID" value="NZ_JBHSPE010000008.1"/>
</dbReference>
<feature type="domain" description="Putative DNA-binding" evidence="1">
    <location>
        <begin position="7"/>
        <end position="97"/>
    </location>
</feature>
<dbReference type="Pfam" id="PF09836">
    <property type="entry name" value="DUF2063"/>
    <property type="match status" value="1"/>
</dbReference>
<name>A0A369UPB9_9GAMM</name>
<evidence type="ECO:0000313" key="2">
    <source>
        <dbReference type="EMBL" id="RDD82381.1"/>
    </source>
</evidence>
<dbReference type="OrthoDB" id="343356at2"/>
<gene>
    <name evidence="2" type="ORF">DVJ77_08210</name>
</gene>
<dbReference type="AlphaFoldDB" id="A0A369UPB9"/>
<sequence>MNTLQTLQQRLLQAVLADNTPRLRELRGDAHADAVTRLAVYRHGYRIRLRDALSTEFPGLRLMVGQRFDAMLDSYVQAHPSGHYNIRWHGAGLAAFLEFSRPWRDKPALADMARLDWAISTVFDAADEPTINAADLADIPAEAWAELCLRPQGHLQILPVTCNVDSFRRAADRQEPRPRMRSYRQPRHLLVWRQALTVHYRPLAEDERQLLNAAMREEPFTALCERLAEYHPPSKALPRMTALLRQWLEAGLIGAYRLKS</sequence>
<evidence type="ECO:0000313" key="3">
    <source>
        <dbReference type="Proteomes" id="UP000253782"/>
    </source>
</evidence>
<keyword evidence="3" id="KW-1185">Reference proteome</keyword>
<dbReference type="Proteomes" id="UP000253782">
    <property type="component" value="Unassembled WGS sequence"/>
</dbReference>
<organism evidence="2 3">
    <name type="scientific">Dyella tabacisoli</name>
    <dbReference type="NCBI Taxonomy" id="2282381"/>
    <lineage>
        <taxon>Bacteria</taxon>
        <taxon>Pseudomonadati</taxon>
        <taxon>Pseudomonadota</taxon>
        <taxon>Gammaproteobacteria</taxon>
        <taxon>Lysobacterales</taxon>
        <taxon>Rhodanobacteraceae</taxon>
        <taxon>Dyella</taxon>
    </lineage>
</organism>
<accession>A0A369UPB9</accession>
<dbReference type="InterPro" id="IPR018640">
    <property type="entry name" value="DUF2063"/>
</dbReference>
<proteinExistence type="predicted"/>
<dbReference type="EMBL" id="QQAH01000006">
    <property type="protein sequence ID" value="RDD82381.1"/>
    <property type="molecule type" value="Genomic_DNA"/>
</dbReference>